<evidence type="ECO:0000256" key="3">
    <source>
        <dbReference type="ARBA" id="ARBA00022475"/>
    </source>
</evidence>
<comment type="caution">
    <text evidence="9">The sequence shown here is derived from an EMBL/GenBank/DDBJ whole genome shotgun (WGS) entry which is preliminary data.</text>
</comment>
<gene>
    <name evidence="9" type="ORF">IAD01_06510</name>
</gene>
<feature type="transmembrane region" description="Helical" evidence="7">
    <location>
        <begin position="6"/>
        <end position="23"/>
    </location>
</feature>
<proteinExistence type="inferred from homology"/>
<evidence type="ECO:0000256" key="6">
    <source>
        <dbReference type="ARBA" id="ARBA00023136"/>
    </source>
</evidence>
<evidence type="ECO:0000256" key="7">
    <source>
        <dbReference type="SAM" id="Phobius"/>
    </source>
</evidence>
<evidence type="ECO:0000259" key="8">
    <source>
        <dbReference type="Pfam" id="PF04239"/>
    </source>
</evidence>
<comment type="subcellular location">
    <subcellularLocation>
        <location evidence="1">Cell membrane</location>
        <topology evidence="1">Multi-pass membrane protein</topology>
    </subcellularLocation>
</comment>
<dbReference type="PANTHER" id="PTHR34582">
    <property type="entry name" value="UPF0702 TRANSMEMBRANE PROTEIN YCAP"/>
    <property type="match status" value="1"/>
</dbReference>
<evidence type="ECO:0000256" key="2">
    <source>
        <dbReference type="ARBA" id="ARBA00006448"/>
    </source>
</evidence>
<dbReference type="Gene3D" id="3.30.240.20">
    <property type="entry name" value="bsu07140 like domains"/>
    <property type="match status" value="1"/>
</dbReference>
<evidence type="ECO:0000256" key="4">
    <source>
        <dbReference type="ARBA" id="ARBA00022692"/>
    </source>
</evidence>
<reference evidence="9" key="2">
    <citation type="journal article" date="2021" name="PeerJ">
        <title>Extensive microbial diversity within the chicken gut microbiome revealed by metagenomics and culture.</title>
        <authorList>
            <person name="Gilroy R."/>
            <person name="Ravi A."/>
            <person name="Getino M."/>
            <person name="Pursley I."/>
            <person name="Horton D.L."/>
            <person name="Alikhan N.F."/>
            <person name="Baker D."/>
            <person name="Gharbi K."/>
            <person name="Hall N."/>
            <person name="Watson M."/>
            <person name="Adriaenssens E.M."/>
            <person name="Foster-Nyarko E."/>
            <person name="Jarju S."/>
            <person name="Secka A."/>
            <person name="Antonio M."/>
            <person name="Oren A."/>
            <person name="Chaudhuri R.R."/>
            <person name="La Ragione R."/>
            <person name="Hildebrand F."/>
            <person name="Pallen M.J."/>
        </authorList>
    </citation>
    <scope>NUCLEOTIDE SEQUENCE</scope>
    <source>
        <strain evidence="9">CHK157-1446</strain>
    </source>
</reference>
<dbReference type="InterPro" id="IPR023090">
    <property type="entry name" value="UPF0702_alpha/beta_dom_sf"/>
</dbReference>
<keyword evidence="5 7" id="KW-1133">Transmembrane helix</keyword>
<dbReference type="PANTHER" id="PTHR34582:SF6">
    <property type="entry name" value="UPF0702 TRANSMEMBRANE PROTEIN YCAP"/>
    <property type="match status" value="1"/>
</dbReference>
<evidence type="ECO:0000313" key="10">
    <source>
        <dbReference type="Proteomes" id="UP000823982"/>
    </source>
</evidence>
<keyword evidence="6 7" id="KW-0472">Membrane</keyword>
<accession>A0A9D1JI58</accession>
<keyword evidence="4 7" id="KW-0812">Transmembrane</keyword>
<name>A0A9D1JI58_9FIRM</name>
<dbReference type="AlphaFoldDB" id="A0A9D1JI58"/>
<dbReference type="InterPro" id="IPR007353">
    <property type="entry name" value="DUF421"/>
</dbReference>
<protein>
    <submittedName>
        <fullName evidence="9">DUF421 domain-containing protein</fullName>
    </submittedName>
</protein>
<evidence type="ECO:0000256" key="1">
    <source>
        <dbReference type="ARBA" id="ARBA00004651"/>
    </source>
</evidence>
<feature type="domain" description="YetF C-terminal" evidence="8">
    <location>
        <begin position="79"/>
        <end position="179"/>
    </location>
</feature>
<organism evidence="9 10">
    <name type="scientific">Candidatus Faeciplasma gallinarum</name>
    <dbReference type="NCBI Taxonomy" id="2840799"/>
    <lineage>
        <taxon>Bacteria</taxon>
        <taxon>Bacillati</taxon>
        <taxon>Bacillota</taxon>
        <taxon>Clostridia</taxon>
        <taxon>Eubacteriales</taxon>
        <taxon>Oscillospiraceae</taxon>
        <taxon>Oscillospiraceae incertae sedis</taxon>
        <taxon>Candidatus Faeciplasma</taxon>
    </lineage>
</organism>
<keyword evidence="3" id="KW-1003">Cell membrane</keyword>
<dbReference type="Proteomes" id="UP000823982">
    <property type="component" value="Unassembled WGS sequence"/>
</dbReference>
<comment type="similarity">
    <text evidence="2">Belongs to the UPF0702 family.</text>
</comment>
<feature type="transmembrane region" description="Helical" evidence="7">
    <location>
        <begin position="60"/>
        <end position="78"/>
    </location>
</feature>
<dbReference type="GO" id="GO:0005886">
    <property type="term" value="C:plasma membrane"/>
    <property type="evidence" value="ECO:0007669"/>
    <property type="project" value="UniProtKB-SubCell"/>
</dbReference>
<dbReference type="EMBL" id="DVIR01000058">
    <property type="protein sequence ID" value="HIS25036.1"/>
    <property type="molecule type" value="Genomic_DNA"/>
</dbReference>
<dbReference type="Pfam" id="PF04239">
    <property type="entry name" value="DUF421"/>
    <property type="match status" value="1"/>
</dbReference>
<evidence type="ECO:0000256" key="5">
    <source>
        <dbReference type="ARBA" id="ARBA00022989"/>
    </source>
</evidence>
<evidence type="ECO:0000313" key="9">
    <source>
        <dbReference type="EMBL" id="HIS25036.1"/>
    </source>
</evidence>
<reference evidence="9" key="1">
    <citation type="submission" date="2020-10" db="EMBL/GenBank/DDBJ databases">
        <authorList>
            <person name="Gilroy R."/>
        </authorList>
    </citation>
    <scope>NUCLEOTIDE SEQUENCE</scope>
    <source>
        <strain evidence="9">CHK157-1446</strain>
    </source>
</reference>
<sequence length="228" mass="24652">MLIIFIRGIIVYLIVIFATRAMGKRQLGQLSPSELVITILISNIATLSMENASLPLLTGIVPILTLVCLDILVSYVCLKSRRIRRIVTGAPKILISNGKLDEHVMCELRLTVDDICAALRNSGVFDITEVQYAIVETTGKISVLQKCDKLPLTQATLNAPPVAEDPPEVVISAGKVLSSRYLSGSKLSDALRSRRLSPKDVLICLSYPDGSIKIIPKDKAGKKGGANS</sequence>